<comment type="caution">
    <text evidence="2">The sequence shown here is derived from an EMBL/GenBank/DDBJ whole genome shotgun (WGS) entry which is preliminary data.</text>
</comment>
<dbReference type="Proteomes" id="UP000283586">
    <property type="component" value="Unassembled WGS sequence"/>
</dbReference>
<dbReference type="AlphaFoldDB" id="A0A415TX35"/>
<sequence length="165" mass="18668">MERLTYVAENGEVLFHPADLPDDVGITITQLAKDGRYKALEEIAERLANREQAEEQGLLLRLPCKVGDTVYVDSAILPIIDHKIPSYFPARIVSFRFAKRNWMKIAVKAKWLHKWIDNETGPESAYIDSEKKFTISLSGIGKTVFLTESEAEAKLKEMEGESDVL</sequence>
<protein>
    <recommendedName>
        <fullName evidence="1">BAH domain-containing protein</fullName>
    </recommendedName>
</protein>
<evidence type="ECO:0000313" key="2">
    <source>
        <dbReference type="EMBL" id="RHN09803.1"/>
    </source>
</evidence>
<organism evidence="2 3">
    <name type="scientific">Roseburia intestinalis</name>
    <dbReference type="NCBI Taxonomy" id="166486"/>
    <lineage>
        <taxon>Bacteria</taxon>
        <taxon>Bacillati</taxon>
        <taxon>Bacillota</taxon>
        <taxon>Clostridia</taxon>
        <taxon>Lachnospirales</taxon>
        <taxon>Lachnospiraceae</taxon>
        <taxon>Roseburia</taxon>
    </lineage>
</organism>
<name>A0A415TX35_9FIRM</name>
<evidence type="ECO:0000259" key="1">
    <source>
        <dbReference type="PROSITE" id="PS51038"/>
    </source>
</evidence>
<dbReference type="InterPro" id="IPR001025">
    <property type="entry name" value="BAH_dom"/>
</dbReference>
<gene>
    <name evidence="2" type="ORF">DWZ31_07015</name>
</gene>
<feature type="domain" description="BAH" evidence="1">
    <location>
        <begin position="62"/>
        <end position="165"/>
    </location>
</feature>
<accession>A0A415TX35</accession>
<evidence type="ECO:0000313" key="3">
    <source>
        <dbReference type="Proteomes" id="UP000283586"/>
    </source>
</evidence>
<dbReference type="GO" id="GO:0003682">
    <property type="term" value="F:chromatin binding"/>
    <property type="evidence" value="ECO:0007669"/>
    <property type="project" value="InterPro"/>
</dbReference>
<dbReference type="PROSITE" id="PS51038">
    <property type="entry name" value="BAH"/>
    <property type="match status" value="1"/>
</dbReference>
<proteinExistence type="predicted"/>
<reference evidence="2 3" key="1">
    <citation type="submission" date="2018-08" db="EMBL/GenBank/DDBJ databases">
        <title>A genome reference for cultivated species of the human gut microbiota.</title>
        <authorList>
            <person name="Zou Y."/>
            <person name="Xue W."/>
            <person name="Luo G."/>
        </authorList>
    </citation>
    <scope>NUCLEOTIDE SEQUENCE [LARGE SCALE GENOMIC DNA]</scope>
    <source>
        <strain evidence="2 3">AF31-21AC</strain>
    </source>
</reference>
<dbReference type="EMBL" id="QRQN01000006">
    <property type="protein sequence ID" value="RHN09803.1"/>
    <property type="molecule type" value="Genomic_DNA"/>
</dbReference>